<accession>A0A975K1P5</accession>
<name>A0A975K1P5_9MYCO</name>
<evidence type="ECO:0000313" key="2">
    <source>
        <dbReference type="Proteomes" id="UP000682202"/>
    </source>
</evidence>
<dbReference type="RefSeq" id="WP_211697026.1">
    <property type="nucleotide sequence ID" value="NZ_CP046600.1"/>
</dbReference>
<keyword evidence="2" id="KW-1185">Reference proteome</keyword>
<reference evidence="1" key="1">
    <citation type="submission" date="2019-12" db="EMBL/GenBank/DDBJ databases">
        <title>Mycobacterium spongiae sp. nov.</title>
        <authorList>
            <person name="Stinear T."/>
        </authorList>
    </citation>
    <scope>NUCLEOTIDE SEQUENCE</scope>
    <source>
        <strain evidence="1">FSD4b-SM</strain>
    </source>
</reference>
<dbReference type="KEGG" id="mspg:F6B93_22280"/>
<dbReference type="EMBL" id="CP046600">
    <property type="protein sequence ID" value="QUR69438.1"/>
    <property type="molecule type" value="Genomic_DNA"/>
</dbReference>
<dbReference type="Proteomes" id="UP000682202">
    <property type="component" value="Chromosome"/>
</dbReference>
<sequence>MHSEQSEKAHVAALEKAQADIHAALKVIGETQQVFADAMREYVASLESTLRSVSALALDTNERAHSIEQTTAEIKRLLERELGSGVGLDDGVRVGHGALGG</sequence>
<dbReference type="AlphaFoldDB" id="A0A975K1P5"/>
<gene>
    <name evidence="1" type="ORF">F6B93_22280</name>
</gene>
<organism evidence="1 2">
    <name type="scientific">Mycobacterium spongiae</name>
    <dbReference type="NCBI Taxonomy" id="886343"/>
    <lineage>
        <taxon>Bacteria</taxon>
        <taxon>Bacillati</taxon>
        <taxon>Actinomycetota</taxon>
        <taxon>Actinomycetes</taxon>
        <taxon>Mycobacteriales</taxon>
        <taxon>Mycobacteriaceae</taxon>
        <taxon>Mycobacterium</taxon>
    </lineage>
</organism>
<protein>
    <submittedName>
        <fullName evidence="1">Uncharacterized protein</fullName>
    </submittedName>
</protein>
<proteinExistence type="predicted"/>
<evidence type="ECO:0000313" key="1">
    <source>
        <dbReference type="EMBL" id="QUR69438.1"/>
    </source>
</evidence>